<evidence type="ECO:0000259" key="8">
    <source>
        <dbReference type="PROSITE" id="PS50893"/>
    </source>
</evidence>
<dbReference type="GO" id="GO:0016887">
    <property type="term" value="F:ATP hydrolysis activity"/>
    <property type="evidence" value="ECO:0007669"/>
    <property type="project" value="InterPro"/>
</dbReference>
<dbReference type="InterPro" id="IPR027417">
    <property type="entry name" value="P-loop_NTPase"/>
</dbReference>
<dbReference type="Proteomes" id="UP000220034">
    <property type="component" value="Unassembled WGS sequence"/>
</dbReference>
<keyword evidence="5" id="KW-0547">Nucleotide-binding</keyword>
<dbReference type="InterPro" id="IPR050086">
    <property type="entry name" value="MetN_ABC_transporter-like"/>
</dbReference>
<evidence type="ECO:0000256" key="2">
    <source>
        <dbReference type="ARBA" id="ARBA00005417"/>
    </source>
</evidence>
<dbReference type="OrthoDB" id="9802264at2"/>
<dbReference type="EMBL" id="OCTN01000003">
    <property type="protein sequence ID" value="SOH94284.1"/>
    <property type="molecule type" value="Genomic_DNA"/>
</dbReference>
<keyword evidence="3" id="KW-0813">Transport</keyword>
<keyword evidence="10" id="KW-1185">Reference proteome</keyword>
<evidence type="ECO:0000256" key="3">
    <source>
        <dbReference type="ARBA" id="ARBA00022448"/>
    </source>
</evidence>
<evidence type="ECO:0000256" key="5">
    <source>
        <dbReference type="ARBA" id="ARBA00022741"/>
    </source>
</evidence>
<dbReference type="PROSITE" id="PS00211">
    <property type="entry name" value="ABC_TRANSPORTER_1"/>
    <property type="match status" value="1"/>
</dbReference>
<keyword evidence="4" id="KW-1003">Cell membrane</keyword>
<sequence>MVEPDRLIRLAHTRPTLTQHPPVRIADLYLQRGGQYILRDITANLGLSDVTAIMGPNGAGKTQLLRLIAGLGQPDSGTIKFAWPDAPEKHRIALVFQRPVLLRRSALANLTHALAQYGVTRTRRTARAMELLDFGGLTDRANIPARALSGGEQQRLTLVRALGAAPDLLLLDEPTSNLDPRSTAAIEALIQRATAQGVRVILVTHDIGQARRLAKDILFLQDGQVAEHSPAPQFFDTPTSAQAAAYLRGELYL</sequence>
<dbReference type="GO" id="GO:0005524">
    <property type="term" value="F:ATP binding"/>
    <property type="evidence" value="ECO:0007669"/>
    <property type="project" value="UniProtKB-KW"/>
</dbReference>
<comment type="similarity">
    <text evidence="2">Belongs to the ABC transporter superfamily.</text>
</comment>
<evidence type="ECO:0000313" key="9">
    <source>
        <dbReference type="EMBL" id="SOH94284.1"/>
    </source>
</evidence>
<evidence type="ECO:0000256" key="7">
    <source>
        <dbReference type="ARBA" id="ARBA00023136"/>
    </source>
</evidence>
<dbReference type="Gene3D" id="3.40.50.300">
    <property type="entry name" value="P-loop containing nucleotide triphosphate hydrolases"/>
    <property type="match status" value="1"/>
</dbReference>
<dbReference type="PANTHER" id="PTHR43166">
    <property type="entry name" value="AMINO ACID IMPORT ATP-BINDING PROTEIN"/>
    <property type="match status" value="1"/>
</dbReference>
<dbReference type="Pfam" id="PF00005">
    <property type="entry name" value="ABC_tran"/>
    <property type="match status" value="1"/>
</dbReference>
<name>A0A2C9CSG0_9RHOB</name>
<reference evidence="10" key="1">
    <citation type="submission" date="2017-09" db="EMBL/GenBank/DDBJ databases">
        <authorList>
            <person name="Varghese N."/>
            <person name="Submissions S."/>
        </authorList>
    </citation>
    <scope>NUCLEOTIDE SEQUENCE [LARGE SCALE GENOMIC DNA]</scope>
    <source>
        <strain evidence="10">C7</strain>
    </source>
</reference>
<protein>
    <submittedName>
        <fullName evidence="9">Tungstate transport system ATP-binding protein</fullName>
    </submittedName>
</protein>
<gene>
    <name evidence="9" type="ORF">SAMN06273572_103318</name>
</gene>
<evidence type="ECO:0000256" key="4">
    <source>
        <dbReference type="ARBA" id="ARBA00022475"/>
    </source>
</evidence>
<comment type="subcellular location">
    <subcellularLocation>
        <location evidence="1">Cell membrane</location>
        <topology evidence="1">Peripheral membrane protein</topology>
    </subcellularLocation>
</comment>
<keyword evidence="7" id="KW-0472">Membrane</keyword>
<organism evidence="9 10">
    <name type="scientific">Pontivivens marinum</name>
    <dbReference type="NCBI Taxonomy" id="1690039"/>
    <lineage>
        <taxon>Bacteria</taxon>
        <taxon>Pseudomonadati</taxon>
        <taxon>Pseudomonadota</taxon>
        <taxon>Alphaproteobacteria</taxon>
        <taxon>Rhodobacterales</taxon>
        <taxon>Paracoccaceae</taxon>
        <taxon>Pontivivens</taxon>
    </lineage>
</organism>
<dbReference type="RefSeq" id="WP_097929823.1">
    <property type="nucleotide sequence ID" value="NZ_OCTN01000003.1"/>
</dbReference>
<dbReference type="InterPro" id="IPR003593">
    <property type="entry name" value="AAA+_ATPase"/>
</dbReference>
<dbReference type="PROSITE" id="PS50893">
    <property type="entry name" value="ABC_TRANSPORTER_2"/>
    <property type="match status" value="1"/>
</dbReference>
<evidence type="ECO:0000256" key="6">
    <source>
        <dbReference type="ARBA" id="ARBA00022840"/>
    </source>
</evidence>
<dbReference type="SUPFAM" id="SSF52540">
    <property type="entry name" value="P-loop containing nucleoside triphosphate hydrolases"/>
    <property type="match status" value="1"/>
</dbReference>
<dbReference type="AlphaFoldDB" id="A0A2C9CSG0"/>
<keyword evidence="6 9" id="KW-0067">ATP-binding</keyword>
<dbReference type="PANTHER" id="PTHR43166:SF9">
    <property type="entry name" value="GLUTAMATE_ASPARTATE IMPORT ATP-BINDING PROTEIN GLTL"/>
    <property type="match status" value="1"/>
</dbReference>
<dbReference type="GO" id="GO:0005886">
    <property type="term" value="C:plasma membrane"/>
    <property type="evidence" value="ECO:0007669"/>
    <property type="project" value="UniProtKB-SubCell"/>
</dbReference>
<dbReference type="SMART" id="SM00382">
    <property type="entry name" value="AAA"/>
    <property type="match status" value="1"/>
</dbReference>
<dbReference type="InterPro" id="IPR003439">
    <property type="entry name" value="ABC_transporter-like_ATP-bd"/>
</dbReference>
<feature type="domain" description="ABC transporter" evidence="8">
    <location>
        <begin position="23"/>
        <end position="247"/>
    </location>
</feature>
<evidence type="ECO:0000313" key="10">
    <source>
        <dbReference type="Proteomes" id="UP000220034"/>
    </source>
</evidence>
<evidence type="ECO:0000256" key="1">
    <source>
        <dbReference type="ARBA" id="ARBA00004202"/>
    </source>
</evidence>
<dbReference type="InterPro" id="IPR017871">
    <property type="entry name" value="ABC_transporter-like_CS"/>
</dbReference>
<proteinExistence type="inferred from homology"/>
<accession>A0A2C9CSG0</accession>